<sequence length="525" mass="54935">MDGDEAPVFRHGEPAMLARPRLAAPPKRVLVALAIAVVAFSSCWMTARQGPAVGDGVGADTLAPPGLDGGSMPAEPAVKSMKIAFTAWHPLNLVGRMAVQTVFGLPGETAGRIPLLYSNFELEVVLRPLSEGAQAGPAARDWTDPAAYIAQEPASAAMYAASLLTLPRATLLYAWWHEHEQGYSLFRSAGVRPLEALRMALRAARLLPRAPSPPAAACPAAEASTSTTPDTCPAAASAPAPAPAPAGLGAWLWPLTLVAPGLAAVLMALGLVGAAPVVGSWAVVTCLIRGVTEAYVLFHVARLLRQRRPQAAVQCLACSHGVPLMLGAHALCVLRILSAVLPARFFVLCCAGMYAAWVQLAVAAVMWLSLRPNNGQLLEGAVDGLLHLAQRNPLAAEGEAAGADALDTADAAAHQAHAHAGGGATALVSLKRRQHWPPPLTVAPHLHEIAPRHLLCPITHHVLSEPAVTSTGATYEREAIVAWLSKAGKDPLTGQAVSPHEVFPNLAMYTAVEEWLRDAPKAHEA</sequence>
<dbReference type="PANTHER" id="PTHR46573">
    <property type="entry name" value="WD REPEAT, SAM AND U-BOX DOMAIN-CONTAINING PROTEIN 1"/>
    <property type="match status" value="1"/>
</dbReference>
<dbReference type="EMBL" id="JAEHOE010000054">
    <property type="protein sequence ID" value="KAG2491375.1"/>
    <property type="molecule type" value="Genomic_DNA"/>
</dbReference>
<evidence type="ECO:0000256" key="2">
    <source>
        <dbReference type="SAM" id="Phobius"/>
    </source>
</evidence>
<dbReference type="SMART" id="SM00504">
    <property type="entry name" value="Ubox"/>
    <property type="match status" value="1"/>
</dbReference>
<evidence type="ECO:0000256" key="1">
    <source>
        <dbReference type="SAM" id="MobiDB-lite"/>
    </source>
</evidence>
<gene>
    <name evidence="4" type="ORF">HYH03_010372</name>
</gene>
<feature type="transmembrane region" description="Helical" evidence="2">
    <location>
        <begin position="251"/>
        <end position="275"/>
    </location>
</feature>
<feature type="transmembrane region" description="Helical" evidence="2">
    <location>
        <begin position="343"/>
        <end position="368"/>
    </location>
</feature>
<dbReference type="PROSITE" id="PS51698">
    <property type="entry name" value="U_BOX"/>
    <property type="match status" value="1"/>
</dbReference>
<dbReference type="InterPro" id="IPR003613">
    <property type="entry name" value="Ubox_domain"/>
</dbReference>
<evidence type="ECO:0000259" key="3">
    <source>
        <dbReference type="PROSITE" id="PS51698"/>
    </source>
</evidence>
<dbReference type="GO" id="GO:0004842">
    <property type="term" value="F:ubiquitin-protein transferase activity"/>
    <property type="evidence" value="ECO:0007669"/>
    <property type="project" value="InterPro"/>
</dbReference>
<reference evidence="4" key="1">
    <citation type="journal article" date="2020" name="bioRxiv">
        <title>Comparative genomics of Chlamydomonas.</title>
        <authorList>
            <person name="Craig R.J."/>
            <person name="Hasan A.R."/>
            <person name="Ness R.W."/>
            <person name="Keightley P.D."/>
        </authorList>
    </citation>
    <scope>NUCLEOTIDE SEQUENCE</scope>
    <source>
        <strain evidence="4">CCAP 11/70</strain>
    </source>
</reference>
<dbReference type="PANTHER" id="PTHR46573:SF1">
    <property type="entry name" value="WD REPEAT, SAM AND U-BOX DOMAIN-CONTAINING PROTEIN 1"/>
    <property type="match status" value="1"/>
</dbReference>
<feature type="transmembrane region" description="Helical" evidence="2">
    <location>
        <begin position="281"/>
        <end position="301"/>
    </location>
</feature>
<evidence type="ECO:0000313" key="5">
    <source>
        <dbReference type="Proteomes" id="UP000612055"/>
    </source>
</evidence>
<feature type="domain" description="U-box" evidence="3">
    <location>
        <begin position="449"/>
        <end position="522"/>
    </location>
</feature>
<protein>
    <recommendedName>
        <fullName evidence="3">U-box domain-containing protein</fullName>
    </recommendedName>
</protein>
<dbReference type="OrthoDB" id="10064100at2759"/>
<dbReference type="Proteomes" id="UP000612055">
    <property type="component" value="Unassembled WGS sequence"/>
</dbReference>
<keyword evidence="5" id="KW-1185">Reference proteome</keyword>
<keyword evidence="2" id="KW-0812">Transmembrane</keyword>
<feature type="transmembrane region" description="Helical" evidence="2">
    <location>
        <begin position="313"/>
        <end position="337"/>
    </location>
</feature>
<dbReference type="SUPFAM" id="SSF57850">
    <property type="entry name" value="RING/U-box"/>
    <property type="match status" value="1"/>
</dbReference>
<dbReference type="Pfam" id="PF04564">
    <property type="entry name" value="U-box"/>
    <property type="match status" value="1"/>
</dbReference>
<organism evidence="4 5">
    <name type="scientific">Edaphochlamys debaryana</name>
    <dbReference type="NCBI Taxonomy" id="47281"/>
    <lineage>
        <taxon>Eukaryota</taxon>
        <taxon>Viridiplantae</taxon>
        <taxon>Chlorophyta</taxon>
        <taxon>core chlorophytes</taxon>
        <taxon>Chlorophyceae</taxon>
        <taxon>CS clade</taxon>
        <taxon>Chlamydomonadales</taxon>
        <taxon>Chlamydomonadales incertae sedis</taxon>
        <taxon>Edaphochlamys</taxon>
    </lineage>
</organism>
<dbReference type="AlphaFoldDB" id="A0A835Y2H9"/>
<proteinExistence type="predicted"/>
<dbReference type="InterPro" id="IPR013083">
    <property type="entry name" value="Znf_RING/FYVE/PHD"/>
</dbReference>
<keyword evidence="2" id="KW-1133">Transmembrane helix</keyword>
<dbReference type="Gene3D" id="3.30.40.10">
    <property type="entry name" value="Zinc/RING finger domain, C3HC4 (zinc finger)"/>
    <property type="match status" value="1"/>
</dbReference>
<comment type="caution">
    <text evidence="4">The sequence shown here is derived from an EMBL/GenBank/DDBJ whole genome shotgun (WGS) entry which is preliminary data.</text>
</comment>
<dbReference type="UniPathway" id="UPA00143"/>
<feature type="region of interest" description="Disordered" evidence="1">
    <location>
        <begin position="217"/>
        <end position="236"/>
    </location>
</feature>
<accession>A0A835Y2H9</accession>
<dbReference type="InterPro" id="IPR052085">
    <property type="entry name" value="WD-SAM-U-box"/>
</dbReference>
<name>A0A835Y2H9_9CHLO</name>
<evidence type="ECO:0000313" key="4">
    <source>
        <dbReference type="EMBL" id="KAG2491375.1"/>
    </source>
</evidence>
<keyword evidence="2" id="KW-0472">Membrane</keyword>
<dbReference type="GO" id="GO:0016567">
    <property type="term" value="P:protein ubiquitination"/>
    <property type="evidence" value="ECO:0007669"/>
    <property type="project" value="UniProtKB-UniPathway"/>
</dbReference>